<evidence type="ECO:0000256" key="4">
    <source>
        <dbReference type="ARBA" id="ARBA00022723"/>
    </source>
</evidence>
<comment type="catalytic activity">
    <reaction evidence="7 8">
        <text>L-threonylcarbamoyladenylate + adenosine(37) in tRNA = N(6)-L-threonylcarbamoyladenosine(37) in tRNA + AMP + H(+)</text>
        <dbReference type="Rhea" id="RHEA:37059"/>
        <dbReference type="Rhea" id="RHEA-COMP:10162"/>
        <dbReference type="Rhea" id="RHEA-COMP:10163"/>
        <dbReference type="ChEBI" id="CHEBI:15378"/>
        <dbReference type="ChEBI" id="CHEBI:73682"/>
        <dbReference type="ChEBI" id="CHEBI:74411"/>
        <dbReference type="ChEBI" id="CHEBI:74418"/>
        <dbReference type="ChEBI" id="CHEBI:456215"/>
        <dbReference type="EC" id="2.3.1.234"/>
    </reaction>
</comment>
<keyword evidence="3 8" id="KW-0819">tRNA processing</keyword>
<dbReference type="CDD" id="cd24133">
    <property type="entry name" value="ASKHA_NBD_TsaD_bac"/>
    <property type="match status" value="1"/>
</dbReference>
<reference evidence="10 11" key="1">
    <citation type="submission" date="2019-02" db="EMBL/GenBank/DDBJ databases">
        <title>Prokaryotic population dynamics and viral predation in marine succession experiment using metagenomics: the confinement effect.</title>
        <authorList>
            <person name="Haro-Moreno J.M."/>
            <person name="Rodriguez-Valera F."/>
            <person name="Lopez-Perez M."/>
        </authorList>
    </citation>
    <scope>NUCLEOTIDE SEQUENCE [LARGE SCALE GENOMIC DNA]</scope>
    <source>
        <strain evidence="10">MED-G170</strain>
    </source>
</reference>
<keyword evidence="6 8" id="KW-0012">Acyltransferase</keyword>
<dbReference type="NCBIfam" id="TIGR00329">
    <property type="entry name" value="gcp_kae1"/>
    <property type="match status" value="1"/>
</dbReference>
<comment type="cofactor">
    <cofactor evidence="8">
        <name>Fe(2+)</name>
        <dbReference type="ChEBI" id="CHEBI:29033"/>
    </cofactor>
    <text evidence="8">Binds 1 Fe(2+) ion per subunit.</text>
</comment>
<dbReference type="AlphaFoldDB" id="A0A520MNS2"/>
<evidence type="ECO:0000256" key="8">
    <source>
        <dbReference type="HAMAP-Rule" id="MF_01445"/>
    </source>
</evidence>
<dbReference type="Pfam" id="PF00814">
    <property type="entry name" value="TsaD"/>
    <property type="match status" value="1"/>
</dbReference>
<dbReference type="InterPro" id="IPR017861">
    <property type="entry name" value="KAE1/TsaD"/>
</dbReference>
<dbReference type="PANTHER" id="PTHR11735">
    <property type="entry name" value="TRNA N6-ADENOSINE THREONYLCARBAMOYLTRANSFERASE"/>
    <property type="match status" value="1"/>
</dbReference>
<dbReference type="GO" id="GO:0005737">
    <property type="term" value="C:cytoplasm"/>
    <property type="evidence" value="ECO:0007669"/>
    <property type="project" value="UniProtKB-SubCell"/>
</dbReference>
<feature type="domain" description="Gcp-like" evidence="9">
    <location>
        <begin position="24"/>
        <end position="312"/>
    </location>
</feature>
<sequence length="352" mass="37637">MLVLGIETSCDETGVAVYDSDRGLLAHTLYSQVKLHADYGGVVPELASRDHIRKILPLLDEVLESAGVLKQDLDGIAYTAGPGLMGALMVGGAMATALGFALDIPVVGVHHMEAHLLAPMLENNPPDFPFVALLVSGGHTQLVSVASIGDYELLGESLDDAAGEAFDKTAKMLDLDYPGGPVLAKLAEQGEIERFTFPRPMTDRPGLDFSFSGLKTFTRNLIDKHRGNDVLPDDQTIADICAGFQEAVVDTLVIKCKRAAIASGIKTLVIAGGVSANTRLRHKLEVVLKEEGVEVFYARHEFCTDNGAMIAYAGCQRLLAGQSNPLSISATPRWPLDQLSQPSSTDVLKESI</sequence>
<dbReference type="Proteomes" id="UP000315889">
    <property type="component" value="Unassembled WGS sequence"/>
</dbReference>
<keyword evidence="4 8" id="KW-0479">Metal-binding</keyword>
<dbReference type="EMBL" id="SHBP01000001">
    <property type="protein sequence ID" value="RZO22856.1"/>
    <property type="molecule type" value="Genomic_DNA"/>
</dbReference>
<feature type="binding site" evidence="8">
    <location>
        <position position="305"/>
    </location>
    <ligand>
        <name>Fe cation</name>
        <dbReference type="ChEBI" id="CHEBI:24875"/>
    </ligand>
</feature>
<keyword evidence="1 8" id="KW-0963">Cytoplasm</keyword>
<organism evidence="10 11">
    <name type="scientific">SAR92 clade bacterium</name>
    <dbReference type="NCBI Taxonomy" id="2315479"/>
    <lineage>
        <taxon>Bacteria</taxon>
        <taxon>Pseudomonadati</taxon>
        <taxon>Pseudomonadota</taxon>
        <taxon>Gammaproteobacteria</taxon>
        <taxon>Cellvibrionales</taxon>
        <taxon>Porticoccaceae</taxon>
        <taxon>SAR92 clade</taxon>
    </lineage>
</organism>
<dbReference type="InterPro" id="IPR022450">
    <property type="entry name" value="TsaD"/>
</dbReference>
<dbReference type="PRINTS" id="PR00789">
    <property type="entry name" value="OSIALOPTASE"/>
</dbReference>
<dbReference type="InterPro" id="IPR000905">
    <property type="entry name" value="Gcp-like_dom"/>
</dbReference>
<comment type="subcellular location">
    <subcellularLocation>
        <location evidence="8">Cytoplasm</location>
    </subcellularLocation>
</comment>
<name>A0A520MNS2_9GAMM</name>
<dbReference type="GO" id="GO:0002949">
    <property type="term" value="P:tRNA threonylcarbamoyladenosine modification"/>
    <property type="evidence" value="ECO:0007669"/>
    <property type="project" value="UniProtKB-UniRule"/>
</dbReference>
<evidence type="ECO:0000256" key="7">
    <source>
        <dbReference type="ARBA" id="ARBA00048117"/>
    </source>
</evidence>
<dbReference type="EC" id="2.3.1.234" evidence="8"/>
<evidence type="ECO:0000256" key="6">
    <source>
        <dbReference type="ARBA" id="ARBA00023315"/>
    </source>
</evidence>
<dbReference type="GO" id="GO:0005506">
    <property type="term" value="F:iron ion binding"/>
    <property type="evidence" value="ECO:0007669"/>
    <property type="project" value="UniProtKB-UniRule"/>
</dbReference>
<dbReference type="SUPFAM" id="SSF53067">
    <property type="entry name" value="Actin-like ATPase domain"/>
    <property type="match status" value="2"/>
</dbReference>
<evidence type="ECO:0000256" key="1">
    <source>
        <dbReference type="ARBA" id="ARBA00022490"/>
    </source>
</evidence>
<comment type="similarity">
    <text evidence="8">Belongs to the KAE1 / TsaD family.</text>
</comment>
<feature type="binding site" evidence="8">
    <location>
        <position position="277"/>
    </location>
    <ligand>
        <name>substrate</name>
    </ligand>
</feature>
<dbReference type="GO" id="GO:0061711">
    <property type="term" value="F:tRNA N(6)-L-threonylcarbamoyladenine synthase activity"/>
    <property type="evidence" value="ECO:0007669"/>
    <property type="project" value="UniProtKB-EC"/>
</dbReference>
<evidence type="ECO:0000256" key="2">
    <source>
        <dbReference type="ARBA" id="ARBA00022679"/>
    </source>
</evidence>
<evidence type="ECO:0000256" key="5">
    <source>
        <dbReference type="ARBA" id="ARBA00023004"/>
    </source>
</evidence>
<proteinExistence type="inferred from homology"/>
<feature type="binding site" evidence="8">
    <location>
        <begin position="134"/>
        <end position="138"/>
    </location>
    <ligand>
        <name>substrate</name>
    </ligand>
</feature>
<protein>
    <recommendedName>
        <fullName evidence="8">tRNA N6-adenosine threonylcarbamoyltransferase</fullName>
        <ecNumber evidence="8">2.3.1.234</ecNumber>
    </recommendedName>
    <alternativeName>
        <fullName evidence="8">N6-L-threonylcarbamoyladenine synthase</fullName>
        <shortName evidence="8">t(6)A synthase</shortName>
    </alternativeName>
    <alternativeName>
        <fullName evidence="8">t(6)A37 threonylcarbamoyladenosine biosynthesis protein TsaD</fullName>
    </alternativeName>
    <alternativeName>
        <fullName evidence="8">tRNA threonylcarbamoyladenosine biosynthesis protein TsaD</fullName>
    </alternativeName>
</protein>
<dbReference type="FunFam" id="3.30.420.40:FF:000031">
    <property type="entry name" value="tRNA N6-adenosine threonylcarbamoyltransferase"/>
    <property type="match status" value="1"/>
</dbReference>
<evidence type="ECO:0000313" key="11">
    <source>
        <dbReference type="Proteomes" id="UP000315889"/>
    </source>
</evidence>
<evidence type="ECO:0000256" key="3">
    <source>
        <dbReference type="ARBA" id="ARBA00022694"/>
    </source>
</evidence>
<dbReference type="HAMAP" id="MF_01445">
    <property type="entry name" value="TsaD"/>
    <property type="match status" value="1"/>
</dbReference>
<feature type="binding site" evidence="8">
    <location>
        <position position="115"/>
    </location>
    <ligand>
        <name>Fe cation</name>
        <dbReference type="ChEBI" id="CHEBI:24875"/>
    </ligand>
</feature>
<comment type="caution">
    <text evidence="10">The sequence shown here is derived from an EMBL/GenBank/DDBJ whole genome shotgun (WGS) entry which is preliminary data.</text>
</comment>
<comment type="caution">
    <text evidence="8">Lacks conserved residue(s) required for the propagation of feature annotation.</text>
</comment>
<dbReference type="PANTHER" id="PTHR11735:SF6">
    <property type="entry name" value="TRNA N6-ADENOSINE THREONYLCARBAMOYLTRANSFERASE, MITOCHONDRIAL"/>
    <property type="match status" value="1"/>
</dbReference>
<feature type="binding site" evidence="8">
    <location>
        <position position="111"/>
    </location>
    <ligand>
        <name>Fe cation</name>
        <dbReference type="ChEBI" id="CHEBI:24875"/>
    </ligand>
</feature>
<feature type="binding site" evidence="8">
    <location>
        <position position="180"/>
    </location>
    <ligand>
        <name>substrate</name>
    </ligand>
</feature>
<dbReference type="InterPro" id="IPR043129">
    <property type="entry name" value="ATPase_NBD"/>
</dbReference>
<dbReference type="NCBIfam" id="TIGR03723">
    <property type="entry name" value="T6A_TsaD_YgjD"/>
    <property type="match status" value="1"/>
</dbReference>
<gene>
    <name evidence="8 10" type="primary">tsaD</name>
    <name evidence="10" type="ORF">EVB03_00380</name>
</gene>
<accession>A0A520MNS2</accession>
<comment type="function">
    <text evidence="8">Required for the formation of a threonylcarbamoyl group on adenosine at position 37 (t(6)A37) in tRNAs that read codons beginning with adenine. Is involved in the transfer of the threonylcarbamoyl moiety of threonylcarbamoyl-AMP (TC-AMP) to the N6 group of A37, together with TsaE and TsaB. TsaD likely plays a direct catalytic role in this reaction.</text>
</comment>
<evidence type="ECO:0000313" key="10">
    <source>
        <dbReference type="EMBL" id="RZO22856.1"/>
    </source>
</evidence>
<dbReference type="Gene3D" id="3.30.420.40">
    <property type="match status" value="2"/>
</dbReference>
<keyword evidence="2 8" id="KW-0808">Transferase</keyword>
<feature type="binding site" evidence="8">
    <location>
        <position position="167"/>
    </location>
    <ligand>
        <name>substrate</name>
    </ligand>
</feature>
<evidence type="ECO:0000259" key="9">
    <source>
        <dbReference type="Pfam" id="PF00814"/>
    </source>
</evidence>
<keyword evidence="5 8" id="KW-0408">Iron</keyword>